<protein>
    <recommendedName>
        <fullName evidence="5 7">Uronate isomerase</fullName>
        <ecNumber evidence="4 7">5.3.1.12</ecNumber>
    </recommendedName>
    <alternativeName>
        <fullName evidence="7">Glucuronate isomerase</fullName>
    </alternativeName>
    <alternativeName>
        <fullName evidence="7">Uronic isomerase</fullName>
    </alternativeName>
</protein>
<evidence type="ECO:0000313" key="9">
    <source>
        <dbReference type="Proteomes" id="UP000007820"/>
    </source>
</evidence>
<dbReference type="UniPathway" id="UPA00246"/>
<dbReference type="GO" id="GO:0042840">
    <property type="term" value="P:D-glucuronate catabolic process"/>
    <property type="evidence" value="ECO:0007669"/>
    <property type="project" value="TreeGrafter"/>
</dbReference>
<gene>
    <name evidence="7 8" type="primary">uxaC</name>
    <name evidence="8" type="ORF">HMPREF9136_2497</name>
</gene>
<evidence type="ECO:0000313" key="8">
    <source>
        <dbReference type="EMBL" id="EGQ11936.1"/>
    </source>
</evidence>
<dbReference type="InterPro" id="IPR003766">
    <property type="entry name" value="Uronate_isomerase"/>
</dbReference>
<comment type="caution">
    <text evidence="8">The sequence shown here is derived from an EMBL/GenBank/DDBJ whole genome shotgun (WGS) entry which is preliminary data.</text>
</comment>
<dbReference type="Gene3D" id="1.10.2020.10">
    <property type="entry name" value="uronate isomerase, domain 2, chain A"/>
    <property type="match status" value="1"/>
</dbReference>
<dbReference type="Gene3D" id="3.20.20.140">
    <property type="entry name" value="Metal-dependent hydrolases"/>
    <property type="match status" value="1"/>
</dbReference>
<dbReference type="Pfam" id="PF02614">
    <property type="entry name" value="UxaC"/>
    <property type="match status" value="1"/>
</dbReference>
<dbReference type="Proteomes" id="UP000007820">
    <property type="component" value="Unassembled WGS sequence"/>
</dbReference>
<evidence type="ECO:0000256" key="5">
    <source>
        <dbReference type="ARBA" id="ARBA00020555"/>
    </source>
</evidence>
<dbReference type="HAMAP" id="MF_00675">
    <property type="entry name" value="UxaC"/>
    <property type="match status" value="1"/>
</dbReference>
<dbReference type="InterPro" id="IPR032466">
    <property type="entry name" value="Metal_Hydrolase"/>
</dbReference>
<dbReference type="EC" id="5.3.1.12" evidence="4 7"/>
<dbReference type="NCBIfam" id="NF002794">
    <property type="entry name" value="PRK02925.1"/>
    <property type="match status" value="1"/>
</dbReference>
<name>F9D6L9_PREDD</name>
<comment type="similarity">
    <text evidence="3 7">Belongs to the metallo-dependent hydrolases superfamily. Uronate isomerase family.</text>
</comment>
<evidence type="ECO:0000256" key="3">
    <source>
        <dbReference type="ARBA" id="ARBA00008397"/>
    </source>
</evidence>
<comment type="pathway">
    <text evidence="2 7">Carbohydrate metabolism; pentose and glucuronate interconversion.</text>
</comment>
<evidence type="ECO:0000256" key="4">
    <source>
        <dbReference type="ARBA" id="ARBA00012546"/>
    </source>
</evidence>
<dbReference type="GO" id="GO:0019698">
    <property type="term" value="P:D-galacturonate catabolic process"/>
    <property type="evidence" value="ECO:0007669"/>
    <property type="project" value="TreeGrafter"/>
</dbReference>
<evidence type="ECO:0000256" key="1">
    <source>
        <dbReference type="ARBA" id="ARBA00001165"/>
    </source>
</evidence>
<keyword evidence="6 7" id="KW-0413">Isomerase</keyword>
<dbReference type="EMBL" id="AFPW01000047">
    <property type="protein sequence ID" value="EGQ11936.1"/>
    <property type="molecule type" value="Genomic_DNA"/>
</dbReference>
<dbReference type="PANTHER" id="PTHR30068:SF4">
    <property type="entry name" value="URONATE ISOMERASE"/>
    <property type="match status" value="1"/>
</dbReference>
<dbReference type="AlphaFoldDB" id="F9D6L9"/>
<evidence type="ECO:0000256" key="6">
    <source>
        <dbReference type="ARBA" id="ARBA00023235"/>
    </source>
</evidence>
<dbReference type="STRING" id="908937.Prede_2325"/>
<dbReference type="GO" id="GO:0008880">
    <property type="term" value="F:glucuronate isomerase activity"/>
    <property type="evidence" value="ECO:0007669"/>
    <property type="project" value="UniProtKB-UniRule"/>
</dbReference>
<organism evidence="8 9">
    <name type="scientific">Prevotella dentalis (strain ATCC 49559 / DSM 3688 / JCM 13448 / NCTC 12043 / ES 2772)</name>
    <name type="common">Mitsuokella dentalis</name>
    <dbReference type="NCBI Taxonomy" id="908937"/>
    <lineage>
        <taxon>Bacteria</taxon>
        <taxon>Pseudomonadati</taxon>
        <taxon>Bacteroidota</taxon>
        <taxon>Bacteroidia</taxon>
        <taxon>Bacteroidales</taxon>
        <taxon>Prevotellaceae</taxon>
        <taxon>Prevotella</taxon>
    </lineage>
</organism>
<dbReference type="eggNOG" id="COG1904">
    <property type="taxonomic scope" value="Bacteria"/>
</dbReference>
<dbReference type="PANTHER" id="PTHR30068">
    <property type="entry name" value="URONATE ISOMERASE"/>
    <property type="match status" value="1"/>
</dbReference>
<reference evidence="8 9" key="1">
    <citation type="submission" date="2011-04" db="EMBL/GenBank/DDBJ databases">
        <authorList>
            <person name="Muzny D."/>
            <person name="Qin X."/>
            <person name="Deng J."/>
            <person name="Jiang H."/>
            <person name="Liu Y."/>
            <person name="Qu J."/>
            <person name="Song X.-Z."/>
            <person name="Zhang L."/>
            <person name="Thornton R."/>
            <person name="Coyle M."/>
            <person name="Francisco L."/>
            <person name="Jackson L."/>
            <person name="Javaid M."/>
            <person name="Korchina V."/>
            <person name="Kovar C."/>
            <person name="Mata R."/>
            <person name="Mathew T."/>
            <person name="Ngo R."/>
            <person name="Nguyen L."/>
            <person name="Nguyen N."/>
            <person name="Okwuonu G."/>
            <person name="Ongeri F."/>
            <person name="Pham C."/>
            <person name="Simmons D."/>
            <person name="Wilczek-Boney K."/>
            <person name="Hale W."/>
            <person name="Jakkamsetti A."/>
            <person name="Pham P."/>
            <person name="Ruth R."/>
            <person name="San Lucas F."/>
            <person name="Warren J."/>
            <person name="Zhang J."/>
            <person name="Zhao Z."/>
            <person name="Zhou C."/>
            <person name="Zhu D."/>
            <person name="Lee S."/>
            <person name="Bess C."/>
            <person name="Blankenburg K."/>
            <person name="Forbes L."/>
            <person name="Fu Q."/>
            <person name="Gubbala S."/>
            <person name="Hirani K."/>
            <person name="Jayaseelan J.C."/>
            <person name="Lara F."/>
            <person name="Munidasa M."/>
            <person name="Palculict T."/>
            <person name="Patil S."/>
            <person name="Pu L.-L."/>
            <person name="Saada N."/>
            <person name="Tang L."/>
            <person name="Weissenberger G."/>
            <person name="Zhu Y."/>
            <person name="Hemphill L."/>
            <person name="Shang Y."/>
            <person name="Youmans B."/>
            <person name="Ayvaz T."/>
            <person name="Ross M."/>
            <person name="Santibanez J."/>
            <person name="Aqrawi P."/>
            <person name="Gross S."/>
            <person name="Joshi V."/>
            <person name="Fowler G."/>
            <person name="Nazareth L."/>
            <person name="Reid J."/>
            <person name="Worley K."/>
            <person name="Petrosino J."/>
            <person name="Highlander S."/>
            <person name="Gibbs R."/>
        </authorList>
    </citation>
    <scope>NUCLEOTIDE SEQUENCE [LARGE SCALE GENOMIC DNA]</scope>
    <source>
        <strain evidence="8 9">DSM 3688</strain>
    </source>
</reference>
<sequence length="480" mass="56049">MQKQHTSILKQTQKMKQFMDENFLLDTATAQDLYHKHAARMPIIDYHCHLVPQMVAEDHQFRSITELWLGGDHYKWRAMRTNGVDERFCTGDATDWEKFEKWAETVPYTFRNPLYHWTHLELKTAFGITRQLSPATAREIYDECNEKLTQPEYSARGLMRRYHVECVCTTDDPVDDLRWHKATRESGFEIKMIPAWRPDKAMNIEKPDFADYVKQLSEVSGVEVDSYKHMVDALQKRHDFFAENGCRLSDHGVEEFYDDTYTDSQIETIFSKALRGLQLSAEEVRQYKHAFLKDSAEMDHAAGWTQQYHYGAIRDNNTLMYNQLGPDTGFDSIGEFSTARAMSHFLNELNMEKKLTRTILYTLNPCANEVIATMLGNFQDGSEPGKIQFGSGWWFNDQLDGMTRQLNALSVLGLLSRFVGMLTDSRSFLSYPRHEYFRRLLCNLLGNDVENGLLPDDRETLARMVEDISYNNARRYFKFY</sequence>
<comment type="catalytic activity">
    <reaction evidence="7">
        <text>aldehydo-D-galacturonate = keto-D-tagaturonate</text>
        <dbReference type="Rhea" id="RHEA:27702"/>
        <dbReference type="ChEBI" id="CHEBI:12952"/>
        <dbReference type="ChEBI" id="CHEBI:17886"/>
    </reaction>
</comment>
<accession>F9D6L9</accession>
<comment type="catalytic activity">
    <reaction evidence="1 7">
        <text>D-glucuronate = D-fructuronate</text>
        <dbReference type="Rhea" id="RHEA:13049"/>
        <dbReference type="ChEBI" id="CHEBI:58720"/>
        <dbReference type="ChEBI" id="CHEBI:59863"/>
        <dbReference type="EC" id="5.3.1.12"/>
    </reaction>
</comment>
<evidence type="ECO:0000256" key="7">
    <source>
        <dbReference type="HAMAP-Rule" id="MF_00675"/>
    </source>
</evidence>
<proteinExistence type="inferred from homology"/>
<dbReference type="SUPFAM" id="SSF51556">
    <property type="entry name" value="Metallo-dependent hydrolases"/>
    <property type="match status" value="1"/>
</dbReference>
<evidence type="ECO:0000256" key="2">
    <source>
        <dbReference type="ARBA" id="ARBA00004892"/>
    </source>
</evidence>